<dbReference type="SUPFAM" id="SSF53756">
    <property type="entry name" value="UDP-Glycosyltransferase/glycogen phosphorylase"/>
    <property type="match status" value="1"/>
</dbReference>
<evidence type="ECO:0000259" key="5">
    <source>
        <dbReference type="Pfam" id="PF13439"/>
    </source>
</evidence>
<dbReference type="EMBL" id="FNKH01000002">
    <property type="protein sequence ID" value="SDR20797.1"/>
    <property type="molecule type" value="Genomic_DNA"/>
</dbReference>
<accession>A0A1H1H5S5</accession>
<proteinExistence type="predicted"/>
<evidence type="ECO:0000313" key="7">
    <source>
        <dbReference type="Proteomes" id="UP000181917"/>
    </source>
</evidence>
<gene>
    <name evidence="6" type="ORF">SAMN04489742_4602</name>
</gene>
<evidence type="ECO:0000256" key="1">
    <source>
        <dbReference type="ARBA" id="ARBA00021292"/>
    </source>
</evidence>
<dbReference type="AlphaFoldDB" id="A0A1H1H5S5"/>
<keyword evidence="7" id="KW-1185">Reference proteome</keyword>
<reference evidence="6 7" key="1">
    <citation type="submission" date="2016-10" db="EMBL/GenBank/DDBJ databases">
        <authorList>
            <person name="de Groot N.N."/>
        </authorList>
    </citation>
    <scope>NUCLEOTIDE SEQUENCE [LARGE SCALE GENOMIC DNA]</scope>
    <source>
        <strain evidence="6 7">DSM 20117</strain>
    </source>
</reference>
<evidence type="ECO:0000256" key="2">
    <source>
        <dbReference type="ARBA" id="ARBA00022676"/>
    </source>
</evidence>
<feature type="domain" description="Glycosyl transferase family 1" evidence="4">
    <location>
        <begin position="224"/>
        <end position="380"/>
    </location>
</feature>
<dbReference type="InterPro" id="IPR001296">
    <property type="entry name" value="Glyco_trans_1"/>
</dbReference>
<dbReference type="InterPro" id="IPR028098">
    <property type="entry name" value="Glyco_trans_4-like_N"/>
</dbReference>
<keyword evidence="3 6" id="KW-0808">Transferase</keyword>
<dbReference type="OrthoDB" id="9802525at2"/>
<dbReference type="PANTHER" id="PTHR45947:SF3">
    <property type="entry name" value="SULFOQUINOVOSYL TRANSFERASE SQD2"/>
    <property type="match status" value="1"/>
</dbReference>
<evidence type="ECO:0000259" key="4">
    <source>
        <dbReference type="Pfam" id="PF00534"/>
    </source>
</evidence>
<dbReference type="Gene3D" id="3.40.50.2000">
    <property type="entry name" value="Glycogen Phosphorylase B"/>
    <property type="match status" value="2"/>
</dbReference>
<keyword evidence="2" id="KW-0328">Glycosyltransferase</keyword>
<name>A0A1H1H5S5_9MICC</name>
<dbReference type="Pfam" id="PF13439">
    <property type="entry name" value="Glyco_transf_4"/>
    <property type="match status" value="1"/>
</dbReference>
<dbReference type="GO" id="GO:0016757">
    <property type="term" value="F:glycosyltransferase activity"/>
    <property type="evidence" value="ECO:0007669"/>
    <property type="project" value="UniProtKB-KW"/>
</dbReference>
<evidence type="ECO:0000313" key="6">
    <source>
        <dbReference type="EMBL" id="SDR20797.1"/>
    </source>
</evidence>
<dbReference type="Proteomes" id="UP000181917">
    <property type="component" value="Unassembled WGS sequence"/>
</dbReference>
<dbReference type="GO" id="GO:1901137">
    <property type="term" value="P:carbohydrate derivative biosynthetic process"/>
    <property type="evidence" value="ECO:0007669"/>
    <property type="project" value="UniProtKB-ARBA"/>
</dbReference>
<organism evidence="6 7">
    <name type="scientific">Crystallibacter crystallopoietes</name>
    <dbReference type="NCBI Taxonomy" id="37928"/>
    <lineage>
        <taxon>Bacteria</taxon>
        <taxon>Bacillati</taxon>
        <taxon>Actinomycetota</taxon>
        <taxon>Actinomycetes</taxon>
        <taxon>Micrococcales</taxon>
        <taxon>Micrococcaceae</taxon>
        <taxon>Crystallibacter</taxon>
    </lineage>
</organism>
<protein>
    <recommendedName>
        <fullName evidence="1">D-inositol 3-phosphate glycosyltransferase</fullName>
    </recommendedName>
</protein>
<evidence type="ECO:0000256" key="3">
    <source>
        <dbReference type="ARBA" id="ARBA00022679"/>
    </source>
</evidence>
<dbReference type="PANTHER" id="PTHR45947">
    <property type="entry name" value="SULFOQUINOVOSYL TRANSFERASE SQD2"/>
    <property type="match status" value="1"/>
</dbReference>
<feature type="domain" description="Glycosyltransferase subfamily 4-like N-terminal" evidence="5">
    <location>
        <begin position="37"/>
        <end position="213"/>
    </location>
</feature>
<dbReference type="Pfam" id="PF00534">
    <property type="entry name" value="Glycos_transf_1"/>
    <property type="match status" value="1"/>
</dbReference>
<dbReference type="InterPro" id="IPR050194">
    <property type="entry name" value="Glycosyltransferase_grp1"/>
</dbReference>
<sequence>MNSIATTDQGVLRQVSENKGPRPLKILIAADTYLPDVNGAAVFGLRLAQAMSKRGHDVHVIAARPEQGVSYVEQRPEAAVHRLRSHSVPTHESWRICFPWEIKRDIRRIFDEVQPDVVHIQCHYMIGQATIAEAVRRGIRAIATNHFMPENLEPFLPFPQWFLDIVAKNSWRDMGKIMGKAAVVTTPTPLAAKAMKEHAFLHKVLPLSNGIDSAHYELAPGEVAEKPDHPTVLFVGRLAQEKHVDVLIEAISLTDPDLNVHLEIVGEGEVRSMLDAKVAELGMAGRVKFLGHVDDDELRLAYLRATVFCQPGTAELQSLVSLEAMSASKPVVLANAMALPHLVDDGVNGYLFTPRDPVDLAAKLDLVLKQSPEDIHAMGEGSHDKAAKHAIDKTMDTFEKLYRGRSVDDFLPS</sequence>
<dbReference type="STRING" id="37928.SAMN04489742_4602"/>